<keyword evidence="1" id="KW-0812">Transmembrane</keyword>
<name>A0A4U0SB49_9ACTN</name>
<feature type="transmembrane region" description="Helical" evidence="1">
    <location>
        <begin position="161"/>
        <end position="177"/>
    </location>
</feature>
<organism evidence="2 3">
    <name type="scientific">Actinacidiphila oryziradicis</name>
    <dbReference type="NCBI Taxonomy" id="2571141"/>
    <lineage>
        <taxon>Bacteria</taxon>
        <taxon>Bacillati</taxon>
        <taxon>Actinomycetota</taxon>
        <taxon>Actinomycetes</taxon>
        <taxon>Kitasatosporales</taxon>
        <taxon>Streptomycetaceae</taxon>
        <taxon>Actinacidiphila</taxon>
    </lineage>
</organism>
<dbReference type="Proteomes" id="UP000305778">
    <property type="component" value="Unassembled WGS sequence"/>
</dbReference>
<dbReference type="OrthoDB" id="3458595at2"/>
<reference evidence="2 3" key="1">
    <citation type="submission" date="2019-04" db="EMBL/GenBank/DDBJ databases">
        <title>Streptomyces oryziradicis sp. nov., a novel actinomycete isolated from rhizosphere soil of rice (Oryza sativa L.).</title>
        <authorList>
            <person name="Li C."/>
        </authorList>
    </citation>
    <scope>NUCLEOTIDE SEQUENCE [LARGE SCALE GENOMIC DNA]</scope>
    <source>
        <strain evidence="2 3">NEAU-C40</strain>
    </source>
</reference>
<gene>
    <name evidence="2" type="ORF">FCI23_31160</name>
</gene>
<sequence>MIAAVFIVAQAASGAVRLPLGWDEAVYVSQVSSRVPAAFFSAPRARGITWLVAPVVALTSSTEALRLWMMLLAAAGLVVAFWPWLRLAGRRVVLVGAAAFAGLWVVEFYAASVMPNLYVAYGALAAAGWFLRVADDRRRWPLAALAGSVAFTAVLRPHDAGYLMLALLAAVAAVRAWRRLALVVAVVAGLVAGIVPWLVEAYMNYGGPLARLRASSGVEGGLGWHLAAFMQLRSVNGPLLCRPCTNGWPQAAVLSVWWLLLPVLAAGGLVFAARAGRLRVAGLAVWCAVVLTVPYFFLITYAAPRFLIPAYALLAVPVAECVIGLAGLIRGRWRPYVVGVAAVCVLAQLAGQYLVLESRVAGQQRARAGDQWMVARLARQYGIRPPCAITGDQSPLLAFYAGCSSPAVGGNNASTTSAGLLKITRTMPLALARHNPHPPTYAQHWPRHQLTAPSGEKWYVFIAPR</sequence>
<dbReference type="AlphaFoldDB" id="A0A4U0SB49"/>
<proteinExistence type="predicted"/>
<feature type="transmembrane region" description="Helical" evidence="1">
    <location>
        <begin position="336"/>
        <end position="356"/>
    </location>
</feature>
<keyword evidence="1" id="KW-0472">Membrane</keyword>
<feature type="transmembrane region" description="Helical" evidence="1">
    <location>
        <begin position="92"/>
        <end position="111"/>
    </location>
</feature>
<evidence type="ECO:0000313" key="2">
    <source>
        <dbReference type="EMBL" id="TKA06570.1"/>
    </source>
</evidence>
<protein>
    <recommendedName>
        <fullName evidence="4">Glycosyltransferase RgtA/B/C/D-like domain-containing protein</fullName>
    </recommendedName>
</protein>
<feature type="transmembrane region" description="Helical" evidence="1">
    <location>
        <begin position="280"/>
        <end position="302"/>
    </location>
</feature>
<dbReference type="EMBL" id="SUMC01000037">
    <property type="protein sequence ID" value="TKA06570.1"/>
    <property type="molecule type" value="Genomic_DNA"/>
</dbReference>
<keyword evidence="3" id="KW-1185">Reference proteome</keyword>
<feature type="transmembrane region" description="Helical" evidence="1">
    <location>
        <begin position="308"/>
        <end position="329"/>
    </location>
</feature>
<evidence type="ECO:0000256" key="1">
    <source>
        <dbReference type="SAM" id="Phobius"/>
    </source>
</evidence>
<comment type="caution">
    <text evidence="2">The sequence shown here is derived from an EMBL/GenBank/DDBJ whole genome shotgun (WGS) entry which is preliminary data.</text>
</comment>
<accession>A0A4U0SB49</accession>
<feature type="transmembrane region" description="Helical" evidence="1">
    <location>
        <begin position="67"/>
        <end position="85"/>
    </location>
</feature>
<evidence type="ECO:0000313" key="3">
    <source>
        <dbReference type="Proteomes" id="UP000305778"/>
    </source>
</evidence>
<feature type="transmembrane region" description="Helical" evidence="1">
    <location>
        <begin position="255"/>
        <end position="273"/>
    </location>
</feature>
<keyword evidence="1" id="KW-1133">Transmembrane helix</keyword>
<evidence type="ECO:0008006" key="4">
    <source>
        <dbReference type="Google" id="ProtNLM"/>
    </source>
</evidence>
<feature type="transmembrane region" description="Helical" evidence="1">
    <location>
        <begin position="182"/>
        <end position="199"/>
    </location>
</feature>